<dbReference type="InterPro" id="IPR036291">
    <property type="entry name" value="NAD(P)-bd_dom_sf"/>
</dbReference>
<comment type="similarity">
    <text evidence="1">Belongs to the short-chain dehydrogenases/reductases (SDR) family.</text>
</comment>
<accession>A0A5B8M6S7</accession>
<evidence type="ECO:0000256" key="2">
    <source>
        <dbReference type="ARBA" id="ARBA00023002"/>
    </source>
</evidence>
<dbReference type="PANTHER" id="PTHR48107:SF7">
    <property type="entry name" value="RE15974P"/>
    <property type="match status" value="1"/>
</dbReference>
<dbReference type="PANTHER" id="PTHR48107">
    <property type="entry name" value="NADPH-DEPENDENT ALDEHYDE REDUCTASE-LIKE PROTEIN, CHLOROPLASTIC-RELATED"/>
    <property type="match status" value="1"/>
</dbReference>
<evidence type="ECO:0000313" key="3">
    <source>
        <dbReference type="EMBL" id="QDZ16056.1"/>
    </source>
</evidence>
<evidence type="ECO:0000256" key="1">
    <source>
        <dbReference type="ARBA" id="ARBA00006484"/>
    </source>
</evidence>
<dbReference type="CDD" id="cd05233">
    <property type="entry name" value="SDR_c"/>
    <property type="match status" value="1"/>
</dbReference>
<organism evidence="3 4">
    <name type="scientific">Humibacter ginsenosidimutans</name>
    <dbReference type="NCBI Taxonomy" id="2599293"/>
    <lineage>
        <taxon>Bacteria</taxon>
        <taxon>Bacillati</taxon>
        <taxon>Actinomycetota</taxon>
        <taxon>Actinomycetes</taxon>
        <taxon>Micrococcales</taxon>
        <taxon>Microbacteriaceae</taxon>
        <taxon>Humibacter</taxon>
    </lineage>
</organism>
<sequence>MNSGDGSLAGNAARLAGRAALITGVSRRRGIGYAIATRLASEGASVFVQHHAAHDADQPWGSDDLDAVRAGILERLAPHARFGDLGADLAQPDAPAQVIDAARAAIGRLDILVCNHARSGGDGSIFDMTADRLSGHFDVNARSTLLLTRHFADQFSGVDVRDDADASRPGDVETTSGPFDEFATGRVIWMTSGQLLGPMRGEVAYAASKAALASVTPTVAAELLGRGILLNTVNPGPVNTGYLDADTSDRAPETVAEVLASMPFGRFGQPDDVARLIAWLVSSEGRWTTGQVLTSDGGFSLT</sequence>
<evidence type="ECO:0000313" key="4">
    <source>
        <dbReference type="Proteomes" id="UP000320216"/>
    </source>
</evidence>
<dbReference type="AlphaFoldDB" id="A0A5B8M6S7"/>
<keyword evidence="4" id="KW-1185">Reference proteome</keyword>
<dbReference type="PROSITE" id="PS00061">
    <property type="entry name" value="ADH_SHORT"/>
    <property type="match status" value="1"/>
</dbReference>
<dbReference type="KEGG" id="huw:FPZ11_15915"/>
<dbReference type="EMBL" id="CP042305">
    <property type="protein sequence ID" value="QDZ16056.1"/>
    <property type="molecule type" value="Genomic_DNA"/>
</dbReference>
<gene>
    <name evidence="3" type="ORF">FPZ11_15915</name>
</gene>
<proteinExistence type="inferred from homology"/>
<reference evidence="3 4" key="1">
    <citation type="submission" date="2019-07" db="EMBL/GenBank/DDBJ databases">
        <title>Full genome sequence of Humibacter sp. WJ7-1.</title>
        <authorList>
            <person name="Im W.-T."/>
        </authorList>
    </citation>
    <scope>NUCLEOTIDE SEQUENCE [LARGE SCALE GENOMIC DNA]</scope>
    <source>
        <strain evidence="3 4">WJ7-1</strain>
    </source>
</reference>
<dbReference type="SUPFAM" id="SSF51735">
    <property type="entry name" value="NAD(P)-binding Rossmann-fold domains"/>
    <property type="match status" value="1"/>
</dbReference>
<protein>
    <submittedName>
        <fullName evidence="3">SDR family oxidoreductase</fullName>
    </submittedName>
</protein>
<dbReference type="Pfam" id="PF13561">
    <property type="entry name" value="adh_short_C2"/>
    <property type="match status" value="2"/>
</dbReference>
<name>A0A5B8M6S7_9MICO</name>
<keyword evidence="2" id="KW-0560">Oxidoreductase</keyword>
<dbReference type="OrthoDB" id="9803333at2"/>
<dbReference type="PRINTS" id="PR00081">
    <property type="entry name" value="GDHRDH"/>
</dbReference>
<dbReference type="InterPro" id="IPR002347">
    <property type="entry name" value="SDR_fam"/>
</dbReference>
<dbReference type="Proteomes" id="UP000320216">
    <property type="component" value="Chromosome"/>
</dbReference>
<dbReference type="Gene3D" id="3.40.50.720">
    <property type="entry name" value="NAD(P)-binding Rossmann-like Domain"/>
    <property type="match status" value="1"/>
</dbReference>
<dbReference type="GO" id="GO:0016614">
    <property type="term" value="F:oxidoreductase activity, acting on CH-OH group of donors"/>
    <property type="evidence" value="ECO:0007669"/>
    <property type="project" value="UniProtKB-ARBA"/>
</dbReference>
<dbReference type="InterPro" id="IPR020904">
    <property type="entry name" value="Sc_DH/Rdtase_CS"/>
</dbReference>